<feature type="domain" description="Fibronectin type-III" evidence="3">
    <location>
        <begin position="171"/>
        <end position="257"/>
    </location>
</feature>
<dbReference type="EMBL" id="VCNI01000002">
    <property type="protein sequence ID" value="TMU55660.1"/>
    <property type="molecule type" value="Genomic_DNA"/>
</dbReference>
<dbReference type="InterPro" id="IPR003961">
    <property type="entry name" value="FN3_dom"/>
</dbReference>
<feature type="coiled-coil region" evidence="1">
    <location>
        <begin position="357"/>
        <end position="384"/>
    </location>
</feature>
<evidence type="ECO:0000256" key="1">
    <source>
        <dbReference type="SAM" id="Coils"/>
    </source>
</evidence>
<keyword evidence="5" id="KW-1185">Reference proteome</keyword>
<dbReference type="SUPFAM" id="SSF49265">
    <property type="entry name" value="Fibronectin type III"/>
    <property type="match status" value="1"/>
</dbReference>
<evidence type="ECO:0000313" key="5">
    <source>
        <dbReference type="Proteomes" id="UP000751614"/>
    </source>
</evidence>
<name>A0ABY2WLE8_9FLAO</name>
<comment type="caution">
    <text evidence="4">The sequence shown here is derived from an EMBL/GenBank/DDBJ whole genome shotgun (WGS) entry which is preliminary data.</text>
</comment>
<keyword evidence="2" id="KW-0732">Signal</keyword>
<dbReference type="Gene3D" id="2.60.120.260">
    <property type="entry name" value="Galactose-binding domain-like"/>
    <property type="match status" value="1"/>
</dbReference>
<evidence type="ECO:0000259" key="3">
    <source>
        <dbReference type="PROSITE" id="PS50853"/>
    </source>
</evidence>
<dbReference type="SMART" id="SM00060">
    <property type="entry name" value="FN3"/>
    <property type="match status" value="1"/>
</dbReference>
<dbReference type="Proteomes" id="UP000751614">
    <property type="component" value="Unassembled WGS sequence"/>
</dbReference>
<organism evidence="4 5">
    <name type="scientific">Flagellimonas algicola</name>
    <dbReference type="NCBI Taxonomy" id="2583815"/>
    <lineage>
        <taxon>Bacteria</taxon>
        <taxon>Pseudomonadati</taxon>
        <taxon>Bacteroidota</taxon>
        <taxon>Flavobacteriia</taxon>
        <taxon>Flavobacteriales</taxon>
        <taxon>Flavobacteriaceae</taxon>
        <taxon>Flagellimonas</taxon>
    </lineage>
</organism>
<dbReference type="SUPFAM" id="SSF49785">
    <property type="entry name" value="Galactose-binding domain-like"/>
    <property type="match status" value="1"/>
</dbReference>
<dbReference type="InterPro" id="IPR013783">
    <property type="entry name" value="Ig-like_fold"/>
</dbReference>
<keyword evidence="1" id="KW-0175">Coiled coil</keyword>
<dbReference type="Gene3D" id="2.60.40.10">
    <property type="entry name" value="Immunoglobulins"/>
    <property type="match status" value="1"/>
</dbReference>
<dbReference type="Pfam" id="PF00041">
    <property type="entry name" value="fn3"/>
    <property type="match status" value="1"/>
</dbReference>
<dbReference type="InterPro" id="IPR036116">
    <property type="entry name" value="FN3_sf"/>
</dbReference>
<accession>A0ABY2WLE8</accession>
<feature type="signal peptide" evidence="2">
    <location>
        <begin position="1"/>
        <end position="20"/>
    </location>
</feature>
<dbReference type="RefSeq" id="WP_138838037.1">
    <property type="nucleotide sequence ID" value="NZ_VCNI01000002.1"/>
</dbReference>
<gene>
    <name evidence="4" type="ORF">FGG15_15965</name>
</gene>
<dbReference type="InterPro" id="IPR008979">
    <property type="entry name" value="Galactose-bd-like_sf"/>
</dbReference>
<evidence type="ECO:0000313" key="4">
    <source>
        <dbReference type="EMBL" id="TMU55660.1"/>
    </source>
</evidence>
<sequence length="384" mass="41978">MNKLSQIFILTTMCFGSSFAQELHTESNAGSIANESNAITGWTPQNQNVTTVSVETSDVYEGSYALRIETIAEAASRGKYTFTTTANTQYKIVIHAKSLSLDGGFWSWDGFSDFAGVDFYGTGWHRYEFNVTASGTSATLKVYAGAPSTIGEAVLIDNISIQELDSSPPTQPGQPTLVSKTSNSVFFNWTAAGDDIGVTGYKVYQNNVAVDTLSNVLDYTADQLTPSTPYQFHVTALDYYENESPASLFLDVTTEAAPAGGGNAEWTKNGTTASYSDAVAIGTSSVPSGYKLAVDGHIRTREIRVDQDTWPDYVFNKDYDLPTLEEIQEYINIHGHLPNIPSAEEVETNGMAVGEMNKLLLEKIEELTLHVIQLKKEIETLQKR</sequence>
<feature type="chain" id="PRO_5047547337" description="Fibronectin type-III domain-containing protein" evidence="2">
    <location>
        <begin position="21"/>
        <end position="384"/>
    </location>
</feature>
<proteinExistence type="predicted"/>
<evidence type="ECO:0000256" key="2">
    <source>
        <dbReference type="SAM" id="SignalP"/>
    </source>
</evidence>
<protein>
    <recommendedName>
        <fullName evidence="3">Fibronectin type-III domain-containing protein</fullName>
    </recommendedName>
</protein>
<reference evidence="4 5" key="1">
    <citation type="submission" date="2019-05" db="EMBL/GenBank/DDBJ databases">
        <title>Flagellimonas sp. AsT0115, sp. nov., isolated from a marine red algae, Asparagopsis taxiformis.</title>
        <authorList>
            <person name="Kim J."/>
            <person name="Jeong S.E."/>
            <person name="Jeon C.O."/>
        </authorList>
    </citation>
    <scope>NUCLEOTIDE SEQUENCE [LARGE SCALE GENOMIC DNA]</scope>
    <source>
        <strain evidence="4 5">AsT0115</strain>
    </source>
</reference>
<dbReference type="PROSITE" id="PS50853">
    <property type="entry name" value="FN3"/>
    <property type="match status" value="1"/>
</dbReference>
<dbReference type="CDD" id="cd00063">
    <property type="entry name" value="FN3"/>
    <property type="match status" value="1"/>
</dbReference>